<evidence type="ECO:0000256" key="1">
    <source>
        <dbReference type="ARBA" id="ARBA00005928"/>
    </source>
</evidence>
<keyword evidence="2 4" id="KW-0444">Lipid biosynthesis</keyword>
<keyword evidence="7" id="KW-1185">Reference proteome</keyword>
<evidence type="ECO:0000256" key="3">
    <source>
        <dbReference type="ARBA" id="ARBA00023098"/>
    </source>
</evidence>
<reference evidence="8 9" key="1">
    <citation type="submission" date="2025-05" db="UniProtKB">
        <authorList>
            <consortium name="RefSeq"/>
        </authorList>
    </citation>
    <scope>IDENTIFICATION</scope>
</reference>
<evidence type="ECO:0000313" key="9">
    <source>
        <dbReference type="RefSeq" id="XP_052738912.1"/>
    </source>
</evidence>
<dbReference type="RefSeq" id="XP_052738911.1">
    <property type="nucleotide sequence ID" value="XM_052882951.1"/>
</dbReference>
<dbReference type="PANTHER" id="PTHR11011:SF118">
    <property type="entry name" value="FATTY ACYL-COA REDUCTASE"/>
    <property type="match status" value="1"/>
</dbReference>
<dbReference type="GeneID" id="112042789"/>
<dbReference type="CDD" id="cd09071">
    <property type="entry name" value="FAR_C"/>
    <property type="match status" value="1"/>
</dbReference>
<evidence type="ECO:0000313" key="7">
    <source>
        <dbReference type="Proteomes" id="UP001652582"/>
    </source>
</evidence>
<feature type="domain" description="Fatty acyl-CoA reductase C-terminal" evidence="5">
    <location>
        <begin position="358"/>
        <end position="450"/>
    </location>
</feature>
<keyword evidence="4" id="KW-0560">Oxidoreductase</keyword>
<dbReference type="Pfam" id="PF07993">
    <property type="entry name" value="NAD_binding_4"/>
    <property type="match status" value="1"/>
</dbReference>
<dbReference type="SUPFAM" id="SSF51735">
    <property type="entry name" value="NAD(P)-binding Rossmann-fold domains"/>
    <property type="match status" value="1"/>
</dbReference>
<dbReference type="CDD" id="cd05236">
    <property type="entry name" value="FAR-N_SDR_e"/>
    <property type="match status" value="1"/>
</dbReference>
<evidence type="ECO:0000259" key="6">
    <source>
        <dbReference type="Pfam" id="PF07993"/>
    </source>
</evidence>
<dbReference type="InterPro" id="IPR036291">
    <property type="entry name" value="NAD(P)-bd_dom_sf"/>
</dbReference>
<dbReference type="EC" id="1.2.1.84" evidence="4"/>
<comment type="function">
    <text evidence="4">Catalyzes the reduction of fatty acyl-CoA to fatty alcohols.</text>
</comment>
<feature type="transmembrane region" description="Helical" evidence="4">
    <location>
        <begin position="353"/>
        <end position="373"/>
    </location>
</feature>
<gene>
    <name evidence="8 9" type="primary">LOC112042789</name>
</gene>
<feature type="domain" description="Thioester reductase (TE)" evidence="6">
    <location>
        <begin position="17"/>
        <end position="286"/>
    </location>
</feature>
<keyword evidence="4" id="KW-0472">Membrane</keyword>
<dbReference type="InterPro" id="IPR013120">
    <property type="entry name" value="FAR_NAD-bd"/>
</dbReference>
<feature type="transmembrane region" description="Helical" evidence="4">
    <location>
        <begin position="465"/>
        <end position="488"/>
    </location>
</feature>
<evidence type="ECO:0000256" key="4">
    <source>
        <dbReference type="RuleBase" id="RU363097"/>
    </source>
</evidence>
<evidence type="ECO:0000259" key="5">
    <source>
        <dbReference type="Pfam" id="PF03015"/>
    </source>
</evidence>
<evidence type="ECO:0000256" key="2">
    <source>
        <dbReference type="ARBA" id="ARBA00022516"/>
    </source>
</evidence>
<name>A0ABM3LIN2_BICAN</name>
<protein>
    <recommendedName>
        <fullName evidence="4">Fatty acyl-CoA reductase</fullName>
        <ecNumber evidence="4">1.2.1.84</ecNumber>
    </recommendedName>
</protein>
<accession>A0ABM3LIN2</accession>
<proteinExistence type="inferred from homology"/>
<dbReference type="Proteomes" id="UP001652582">
    <property type="component" value="Chromosome 8"/>
</dbReference>
<keyword evidence="4" id="KW-0521">NADP</keyword>
<dbReference type="Pfam" id="PF03015">
    <property type="entry name" value="Sterile"/>
    <property type="match status" value="1"/>
</dbReference>
<dbReference type="PANTHER" id="PTHR11011">
    <property type="entry name" value="MALE STERILITY PROTEIN 2-RELATED"/>
    <property type="match status" value="1"/>
</dbReference>
<dbReference type="InterPro" id="IPR033640">
    <property type="entry name" value="FAR_C"/>
</dbReference>
<dbReference type="Gene3D" id="3.40.50.720">
    <property type="entry name" value="NAD(P)-binding Rossmann-like Domain"/>
    <property type="match status" value="1"/>
</dbReference>
<comment type="catalytic activity">
    <reaction evidence="4">
        <text>a long-chain fatty acyl-CoA + 2 NADPH + 2 H(+) = a long-chain primary fatty alcohol + 2 NADP(+) + CoA</text>
        <dbReference type="Rhea" id="RHEA:52716"/>
        <dbReference type="ChEBI" id="CHEBI:15378"/>
        <dbReference type="ChEBI" id="CHEBI:57287"/>
        <dbReference type="ChEBI" id="CHEBI:57783"/>
        <dbReference type="ChEBI" id="CHEBI:58349"/>
        <dbReference type="ChEBI" id="CHEBI:77396"/>
        <dbReference type="ChEBI" id="CHEBI:83139"/>
        <dbReference type="EC" id="1.2.1.84"/>
    </reaction>
</comment>
<dbReference type="RefSeq" id="XP_052738912.1">
    <property type="nucleotide sequence ID" value="XM_052882952.1"/>
</dbReference>
<keyword evidence="4" id="KW-1133">Transmembrane helix</keyword>
<sequence length="492" mass="56960">MTSMGVREFYAGKKIFITGATGFMGKVLVEKLLRSCPDVETIYILVRRKKGQSPEARLEAFAKCRAFEKLLEQDAKAFRKVRLVPGDILEDNLGIPDIIEQELQKECQIVVNNAACVSFNLPVRKAVQMNTMGTQKVLQLAEKMKKLEVFLHVSTSFCHDYIDVLEEKIYKAKHNPLDIINMLKWMDDDTLAALQPELIKPYPNTYGYTKSLSEDLVSQYSGKFPIALARPSIVIPAYKEPLAGWTDNINGPSGVIYAASRGVLRSMYCKDSTKVDTVPVDFVINALILLACVTACEKPKDVRVCNITQSGVNEISWVKAAEYWPKFLAKYPLSYSLWYPEATAKNYKLEHQIHVFFFHMLPAYFIDLLLYLLGKKTFMVHVYHKMSHGLEVLEYYNTRTWIFKNDYFKSLEHRVSEEENEIFYTDFSKVVVEEFMENYIKGMREFYCKEDPSTLPEARKLHRRLYYLHVFTKYAFYALCIYFLFGLIGKFL</sequence>
<dbReference type="InterPro" id="IPR026055">
    <property type="entry name" value="FAR"/>
</dbReference>
<keyword evidence="3 4" id="KW-0443">Lipid metabolism</keyword>
<comment type="similarity">
    <text evidence="1 4">Belongs to the fatty acyl-CoA reductase family.</text>
</comment>
<evidence type="ECO:0000313" key="8">
    <source>
        <dbReference type="RefSeq" id="XP_052738911.1"/>
    </source>
</evidence>
<keyword evidence="4" id="KW-0812">Transmembrane</keyword>
<organism evidence="7 9">
    <name type="scientific">Bicyclus anynana</name>
    <name type="common">Squinting bush brown butterfly</name>
    <dbReference type="NCBI Taxonomy" id="110368"/>
    <lineage>
        <taxon>Eukaryota</taxon>
        <taxon>Metazoa</taxon>
        <taxon>Ecdysozoa</taxon>
        <taxon>Arthropoda</taxon>
        <taxon>Hexapoda</taxon>
        <taxon>Insecta</taxon>
        <taxon>Pterygota</taxon>
        <taxon>Neoptera</taxon>
        <taxon>Endopterygota</taxon>
        <taxon>Lepidoptera</taxon>
        <taxon>Glossata</taxon>
        <taxon>Ditrysia</taxon>
        <taxon>Papilionoidea</taxon>
        <taxon>Nymphalidae</taxon>
        <taxon>Satyrinae</taxon>
        <taxon>Satyrini</taxon>
        <taxon>Mycalesina</taxon>
        <taxon>Bicyclus</taxon>
    </lineage>
</organism>